<dbReference type="RefSeq" id="WP_206623299.1">
    <property type="nucleotide sequence ID" value="NZ_JAFKOQ010000182.1"/>
</dbReference>
<dbReference type="AlphaFoldDB" id="A0AAW4HJW5"/>
<dbReference type="EMBL" id="JAFKOQ010000182">
    <property type="protein sequence ID" value="MBN8124763.1"/>
    <property type="molecule type" value="Genomic_DNA"/>
</dbReference>
<name>A0AAW4HJW5_VIBVL</name>
<evidence type="ECO:0000256" key="1">
    <source>
        <dbReference type="SAM" id="MobiDB-lite"/>
    </source>
</evidence>
<evidence type="ECO:0000313" key="2">
    <source>
        <dbReference type="EMBL" id="MBN8124763.1"/>
    </source>
</evidence>
<dbReference type="Proteomes" id="UP000664056">
    <property type="component" value="Unassembled WGS sequence"/>
</dbReference>
<protein>
    <submittedName>
        <fullName evidence="2">Uncharacterized protein</fullName>
    </submittedName>
</protein>
<gene>
    <name evidence="2" type="ORF">J0J18_24020</name>
</gene>
<reference evidence="2" key="1">
    <citation type="submission" date="2021-03" db="EMBL/GenBank/DDBJ databases">
        <title>Study of the foodborne Vibrio vulnificus isolates from China.</title>
        <authorList>
            <person name="Zheng Z."/>
            <person name="Ye L."/>
        </authorList>
    </citation>
    <scope>NUCLEOTIDE SEQUENCE</scope>
    <source>
        <strain evidence="2">Vv1582</strain>
    </source>
</reference>
<feature type="compositionally biased region" description="Basic residues" evidence="1">
    <location>
        <begin position="1"/>
        <end position="25"/>
    </location>
</feature>
<accession>A0AAW4HJW5</accession>
<evidence type="ECO:0000313" key="3">
    <source>
        <dbReference type="Proteomes" id="UP000664056"/>
    </source>
</evidence>
<proteinExistence type="predicted"/>
<comment type="caution">
    <text evidence="2">The sequence shown here is derived from an EMBL/GenBank/DDBJ whole genome shotgun (WGS) entry which is preliminary data.</text>
</comment>
<organism evidence="2 3">
    <name type="scientific">Vibrio vulnificus</name>
    <dbReference type="NCBI Taxonomy" id="672"/>
    <lineage>
        <taxon>Bacteria</taxon>
        <taxon>Pseudomonadati</taxon>
        <taxon>Pseudomonadota</taxon>
        <taxon>Gammaproteobacteria</taxon>
        <taxon>Vibrionales</taxon>
        <taxon>Vibrionaceae</taxon>
        <taxon>Vibrio</taxon>
    </lineage>
</organism>
<feature type="region of interest" description="Disordered" evidence="1">
    <location>
        <begin position="1"/>
        <end position="26"/>
    </location>
</feature>
<sequence>DKKSKGKEKMPLKPKKARFKPKASPKPHPFDLCHHCFKKAIRRDTVQSYCERKRRKVMMEHLLQVSM</sequence>
<feature type="non-terminal residue" evidence="2">
    <location>
        <position position="1"/>
    </location>
</feature>